<name>A0ACB8SJI1_9AGAM</name>
<dbReference type="EMBL" id="MU277261">
    <property type="protein sequence ID" value="KAI0056600.1"/>
    <property type="molecule type" value="Genomic_DNA"/>
</dbReference>
<gene>
    <name evidence="1" type="ORF">BV25DRAFT_1920846</name>
</gene>
<evidence type="ECO:0000313" key="1">
    <source>
        <dbReference type="EMBL" id="KAI0056600.1"/>
    </source>
</evidence>
<accession>A0ACB8SJI1</accession>
<proteinExistence type="predicted"/>
<comment type="caution">
    <text evidence="1">The sequence shown here is derived from an EMBL/GenBank/DDBJ whole genome shotgun (WGS) entry which is preliminary data.</text>
</comment>
<reference evidence="1" key="2">
    <citation type="journal article" date="2022" name="New Phytol.">
        <title>Evolutionary transition to the ectomycorrhizal habit in the genomes of a hyperdiverse lineage of mushroom-forming fungi.</title>
        <authorList>
            <person name="Looney B."/>
            <person name="Miyauchi S."/>
            <person name="Morin E."/>
            <person name="Drula E."/>
            <person name="Courty P.E."/>
            <person name="Kohler A."/>
            <person name="Kuo A."/>
            <person name="LaButti K."/>
            <person name="Pangilinan J."/>
            <person name="Lipzen A."/>
            <person name="Riley R."/>
            <person name="Andreopoulos W."/>
            <person name="He G."/>
            <person name="Johnson J."/>
            <person name="Nolan M."/>
            <person name="Tritt A."/>
            <person name="Barry K.W."/>
            <person name="Grigoriev I.V."/>
            <person name="Nagy L.G."/>
            <person name="Hibbett D."/>
            <person name="Henrissat B."/>
            <person name="Matheny P.B."/>
            <person name="Labbe J."/>
            <person name="Martin F.M."/>
        </authorList>
    </citation>
    <scope>NUCLEOTIDE SEQUENCE</scope>
    <source>
        <strain evidence="1">HHB10654</strain>
    </source>
</reference>
<reference evidence="1" key="1">
    <citation type="submission" date="2021-03" db="EMBL/GenBank/DDBJ databases">
        <authorList>
            <consortium name="DOE Joint Genome Institute"/>
            <person name="Ahrendt S."/>
            <person name="Looney B.P."/>
            <person name="Miyauchi S."/>
            <person name="Morin E."/>
            <person name="Drula E."/>
            <person name="Courty P.E."/>
            <person name="Chicoki N."/>
            <person name="Fauchery L."/>
            <person name="Kohler A."/>
            <person name="Kuo A."/>
            <person name="Labutti K."/>
            <person name="Pangilinan J."/>
            <person name="Lipzen A."/>
            <person name="Riley R."/>
            <person name="Andreopoulos W."/>
            <person name="He G."/>
            <person name="Johnson J."/>
            <person name="Barry K.W."/>
            <person name="Grigoriev I.V."/>
            <person name="Nagy L."/>
            <person name="Hibbett D."/>
            <person name="Henrissat B."/>
            <person name="Matheny P.B."/>
            <person name="Labbe J."/>
            <person name="Martin F."/>
        </authorList>
    </citation>
    <scope>NUCLEOTIDE SEQUENCE</scope>
    <source>
        <strain evidence="1">HHB10654</strain>
    </source>
</reference>
<evidence type="ECO:0000313" key="2">
    <source>
        <dbReference type="Proteomes" id="UP000814140"/>
    </source>
</evidence>
<dbReference type="Proteomes" id="UP000814140">
    <property type="component" value="Unassembled WGS sequence"/>
</dbReference>
<sequence length="282" mass="32997">MRFHHYTNISRRRDSALWKQGQTQAEISIERYHTICAALQKRYNIIQVPADPKAGRPWDRQGLTFSAYTAYQIEPVLGVKLHPLPDGTIHPGDIAAYCDVLQSNWKCREGGVMYCVAEYREWWNMLLNYHSPAGTTGRPDWDHLYMRLTENGYDKGTVPCMFFARASGCLDAKCPFLHDEEACRKEREQLLKERREDINRRHMRREISMREVEKMTAYRAQYPRFDDNGDHPEFERIMKESESITDICCSPACFKVNLKDQKTPPVKMFISTPANLLTHAWK</sequence>
<protein>
    <submittedName>
        <fullName evidence="1">Uncharacterized protein</fullName>
    </submittedName>
</protein>
<organism evidence="1 2">
    <name type="scientific">Artomyces pyxidatus</name>
    <dbReference type="NCBI Taxonomy" id="48021"/>
    <lineage>
        <taxon>Eukaryota</taxon>
        <taxon>Fungi</taxon>
        <taxon>Dikarya</taxon>
        <taxon>Basidiomycota</taxon>
        <taxon>Agaricomycotina</taxon>
        <taxon>Agaricomycetes</taxon>
        <taxon>Russulales</taxon>
        <taxon>Auriscalpiaceae</taxon>
        <taxon>Artomyces</taxon>
    </lineage>
</organism>
<keyword evidence="2" id="KW-1185">Reference proteome</keyword>